<protein>
    <submittedName>
        <fullName evidence="1">Uncharacterized protein</fullName>
    </submittedName>
</protein>
<dbReference type="Proteomes" id="UP000535491">
    <property type="component" value="Unassembled WGS sequence"/>
</dbReference>
<dbReference type="RefSeq" id="WP_181750831.1">
    <property type="nucleotide sequence ID" value="NZ_JACEIQ010000003.1"/>
</dbReference>
<sequence>MDQQKKQLVFIILKMLKDIYEKTQKLEIMFQSRSIHLISRHFDPFNDLMEALQVPKEKNTYFLELMKLYIEDEMTLDEIMLEIEQQVGNSN</sequence>
<dbReference type="AlphaFoldDB" id="A0A7W1WPL1"/>
<organism evidence="1 2">
    <name type="scientific">Paenactinomyces guangxiensis</name>
    <dbReference type="NCBI Taxonomy" id="1490290"/>
    <lineage>
        <taxon>Bacteria</taxon>
        <taxon>Bacillati</taxon>
        <taxon>Bacillota</taxon>
        <taxon>Bacilli</taxon>
        <taxon>Bacillales</taxon>
        <taxon>Thermoactinomycetaceae</taxon>
        <taxon>Paenactinomyces</taxon>
    </lineage>
</organism>
<evidence type="ECO:0000313" key="2">
    <source>
        <dbReference type="Proteomes" id="UP000535491"/>
    </source>
</evidence>
<evidence type="ECO:0000313" key="1">
    <source>
        <dbReference type="EMBL" id="MBA4493588.1"/>
    </source>
</evidence>
<gene>
    <name evidence="1" type="ORF">H1191_04640</name>
</gene>
<dbReference type="EMBL" id="JACEIQ010000003">
    <property type="protein sequence ID" value="MBA4493588.1"/>
    <property type="molecule type" value="Genomic_DNA"/>
</dbReference>
<proteinExistence type="predicted"/>
<reference evidence="1 2" key="1">
    <citation type="submission" date="2020-07" db="EMBL/GenBank/DDBJ databases">
        <authorList>
            <person name="Feng H."/>
        </authorList>
    </citation>
    <scope>NUCLEOTIDE SEQUENCE [LARGE SCALE GENOMIC DNA]</scope>
    <source>
        <strain evidence="2">s-10</strain>
    </source>
</reference>
<name>A0A7W1WPL1_9BACL</name>
<comment type="caution">
    <text evidence="1">The sequence shown here is derived from an EMBL/GenBank/DDBJ whole genome shotgun (WGS) entry which is preliminary data.</text>
</comment>
<accession>A0A7W1WPL1</accession>
<keyword evidence="2" id="KW-1185">Reference proteome</keyword>